<name>A8GLS7_RICAH</name>
<dbReference type="EMBL" id="CP000847">
    <property type="protein sequence ID" value="ABV74352.1"/>
    <property type="molecule type" value="Genomic_DNA"/>
</dbReference>
<evidence type="ECO:0000313" key="2">
    <source>
        <dbReference type="Proteomes" id="UP000006830"/>
    </source>
</evidence>
<reference evidence="1" key="1">
    <citation type="submission" date="2007-09" db="EMBL/GenBank/DDBJ databases">
        <title>Complete Genome Sequence of Rickettsia akari.</title>
        <authorList>
            <person name="Madan A."/>
            <person name="Fahey J."/>
            <person name="Helton E."/>
            <person name="Ketteman M."/>
            <person name="Madan A."/>
            <person name="Rodrigues S."/>
            <person name="Sanchez A."/>
            <person name="Whiting M."/>
            <person name="Dasch G."/>
            <person name="Eremeeva M."/>
        </authorList>
    </citation>
    <scope>NUCLEOTIDE SEQUENCE</scope>
    <source>
        <strain evidence="1">Hartford</strain>
    </source>
</reference>
<dbReference type="KEGG" id="rak:A1C_00085"/>
<proteinExistence type="predicted"/>
<sequence length="41" mass="4800">MNVFFSINKPKEDAAEIINNANLTDQEKEILKKSCNIKRKY</sequence>
<protein>
    <submittedName>
        <fullName evidence="1">Uncharacterized protein</fullName>
    </submittedName>
</protein>
<dbReference type="AlphaFoldDB" id="A8GLS7"/>
<gene>
    <name evidence="1" type="ordered locus">A1C_00085</name>
</gene>
<dbReference type="RefSeq" id="WP_012013222.1">
    <property type="nucleotide sequence ID" value="NC_009881.1"/>
</dbReference>
<accession>A8GLS7</accession>
<evidence type="ECO:0000313" key="1">
    <source>
        <dbReference type="EMBL" id="ABV74352.1"/>
    </source>
</evidence>
<organism evidence="1 2">
    <name type="scientific">Rickettsia akari (strain Hartford)</name>
    <dbReference type="NCBI Taxonomy" id="293614"/>
    <lineage>
        <taxon>Bacteria</taxon>
        <taxon>Pseudomonadati</taxon>
        <taxon>Pseudomonadota</taxon>
        <taxon>Alphaproteobacteria</taxon>
        <taxon>Rickettsiales</taxon>
        <taxon>Rickettsiaceae</taxon>
        <taxon>Rickettsieae</taxon>
        <taxon>Rickettsia</taxon>
        <taxon>spotted fever group</taxon>
    </lineage>
</organism>
<dbReference type="STRING" id="293614.A1C_00085"/>
<keyword evidence="2" id="KW-1185">Reference proteome</keyword>
<dbReference type="HOGENOM" id="CLU_3275888_0_0_5"/>
<dbReference type="Proteomes" id="UP000006830">
    <property type="component" value="Chromosome"/>
</dbReference>